<reference evidence="5 6" key="1">
    <citation type="submission" date="2023-01" db="EMBL/GenBank/DDBJ databases">
        <title>Minimal conservation of predation-associated metabolite biosynthetic gene clusters underscores biosynthetic potential of Myxococcota including descriptions for ten novel species: Archangium lansinium sp. nov., Myxococcus landrumus sp. nov., Nannocystis bai.</title>
        <authorList>
            <person name="Ahearne A."/>
            <person name="Stevens C."/>
            <person name="Dowd S."/>
        </authorList>
    </citation>
    <scope>NUCLEOTIDE SEQUENCE [LARGE SCALE GENOMIC DNA]</scope>
    <source>
        <strain evidence="5 6">WIWO2</strain>
    </source>
</reference>
<dbReference type="EMBL" id="JAQNDK010000006">
    <property type="protein sequence ID" value="MDC0685476.1"/>
    <property type="molecule type" value="Genomic_DNA"/>
</dbReference>
<keyword evidence="2" id="KW-0663">Pyridoxal phosphate</keyword>
<dbReference type="Pfam" id="PF21391">
    <property type="entry name" value="tyr_de_CO2_C"/>
    <property type="match status" value="1"/>
</dbReference>
<dbReference type="InterPro" id="IPR015424">
    <property type="entry name" value="PyrdxlP-dep_Trfase"/>
</dbReference>
<dbReference type="PROSITE" id="PS00018">
    <property type="entry name" value="EF_HAND_1"/>
    <property type="match status" value="1"/>
</dbReference>
<dbReference type="Pfam" id="PF00282">
    <property type="entry name" value="Pyridoxal_deC"/>
    <property type="match status" value="1"/>
</dbReference>
<dbReference type="PANTHER" id="PTHR42735">
    <property type="match status" value="1"/>
</dbReference>
<dbReference type="PROSITE" id="PS50222">
    <property type="entry name" value="EF_HAND_2"/>
    <property type="match status" value="1"/>
</dbReference>
<dbReference type="InterPro" id="IPR050477">
    <property type="entry name" value="GrpII_AminoAcid_Decarb"/>
</dbReference>
<dbReference type="Gene3D" id="3.40.640.10">
    <property type="entry name" value="Type I PLP-dependent aspartate aminotransferase-like (Major domain)"/>
    <property type="match status" value="1"/>
</dbReference>
<dbReference type="InterPro" id="IPR049373">
    <property type="entry name" value="TyrDC_C"/>
</dbReference>
<dbReference type="InterPro" id="IPR002048">
    <property type="entry name" value="EF_hand_dom"/>
</dbReference>
<sequence>MKQYFQFGDGPFLKGAGTRSPEAWFLGPKAENADEFERLIVEAVRDHSFWRRNFHPQDPTHITEQSKRHPSYLHAMDSLKDSFRSLMSFLKKSVPFFSDRYQGHMNWDTSIPSVLGYFAAMLYNPNNVAFEGSTATTILEMLVGDDLCRMLGYSLPDEGAGEKAIRPWGHITCGGTVANIEAIWSSRNLKFYPLSLRDALRSEPSLSAARELVVTTCDGRRAQLGALDAWSLLNLKVDEILALPARLTQEYGISSDTITAAMAGHSLQHLGIQELYRRCGADLPCSPVFLVPATKHYSFPKAAAVLGIGSANVLDIPVDCDARMSLSALEATLKRCLDERRPVYTVVSVVGSTEESAVDPLKAILDLRHRFQKEGLSFTVHADAAWGGYFASILRPDEGPRAKDAPSGPAAEIGMSRYVTAQLSALGRADSITVDPHKSGYVPYPAGALCYRNSAMRDMVTFKAPYIVHGDAEPTVGIYGLEGSKPGAAVAAVYLSHKVIRPTRSGYGQLHRKALFNCKRFYARLLCLARREDRFIIVPVPRLPAEIGGGDVESELQFIRERIDRPSLEELLADPEAMAVLPELGPDQNILTYAVNFKHPDGSINTSLEMMNRLNKAIYDLLSIAPGDDIYHYRMIVSTTDFSEEHYGNVFIEDYKRRLGVSASVGSTVTVLRSTMMAPWLLESPEGSILDVLELELRDAIFKAMMRDSMLQAFEEIDTNRDGALDVAEIMAKFREKGFHDSEVDEFLQVCDLDRNGSVSVSEFLGAFSHFLVKTKLSGREARG</sequence>
<evidence type="ECO:0000313" key="5">
    <source>
        <dbReference type="EMBL" id="MDC0685476.1"/>
    </source>
</evidence>
<dbReference type="Proteomes" id="UP001217485">
    <property type="component" value="Unassembled WGS sequence"/>
</dbReference>
<organism evidence="5 6">
    <name type="scientific">Sorangium atrum</name>
    <dbReference type="NCBI Taxonomy" id="2995308"/>
    <lineage>
        <taxon>Bacteria</taxon>
        <taxon>Pseudomonadati</taxon>
        <taxon>Myxococcota</taxon>
        <taxon>Polyangia</taxon>
        <taxon>Polyangiales</taxon>
        <taxon>Polyangiaceae</taxon>
        <taxon>Sorangium</taxon>
    </lineage>
</organism>
<evidence type="ECO:0000256" key="1">
    <source>
        <dbReference type="ARBA" id="ARBA00001933"/>
    </source>
</evidence>
<dbReference type="SUPFAM" id="SSF47473">
    <property type="entry name" value="EF-hand"/>
    <property type="match status" value="1"/>
</dbReference>
<dbReference type="CDD" id="cd00051">
    <property type="entry name" value="EFh"/>
    <property type="match status" value="1"/>
</dbReference>
<feature type="domain" description="EF-hand" evidence="4">
    <location>
        <begin position="739"/>
        <end position="774"/>
    </location>
</feature>
<evidence type="ECO:0000313" key="6">
    <source>
        <dbReference type="Proteomes" id="UP001217485"/>
    </source>
</evidence>
<gene>
    <name evidence="5" type="ORF">POL72_47660</name>
</gene>
<dbReference type="SMART" id="SM00054">
    <property type="entry name" value="EFh"/>
    <property type="match status" value="2"/>
</dbReference>
<dbReference type="Gene3D" id="1.10.238.10">
    <property type="entry name" value="EF-hand"/>
    <property type="match status" value="1"/>
</dbReference>
<keyword evidence="6" id="KW-1185">Reference proteome</keyword>
<dbReference type="RefSeq" id="WP_272103781.1">
    <property type="nucleotide sequence ID" value="NZ_JAQNDK010000006.1"/>
</dbReference>
<evidence type="ECO:0000256" key="2">
    <source>
        <dbReference type="ARBA" id="ARBA00022898"/>
    </source>
</evidence>
<accession>A0ABT5CK63</accession>
<dbReference type="InterPro" id="IPR011992">
    <property type="entry name" value="EF-hand-dom_pair"/>
</dbReference>
<dbReference type="InterPro" id="IPR015421">
    <property type="entry name" value="PyrdxlP-dep_Trfase_major"/>
</dbReference>
<protein>
    <submittedName>
        <fullName evidence="5">Pyridoxal-dependent decarboxylase</fullName>
    </submittedName>
</protein>
<dbReference type="Pfam" id="PF13499">
    <property type="entry name" value="EF-hand_7"/>
    <property type="match status" value="1"/>
</dbReference>
<comment type="cofactor">
    <cofactor evidence="1">
        <name>pyridoxal 5'-phosphate</name>
        <dbReference type="ChEBI" id="CHEBI:597326"/>
    </cofactor>
</comment>
<comment type="caution">
    <text evidence="5">The sequence shown here is derived from an EMBL/GenBank/DDBJ whole genome shotgun (WGS) entry which is preliminary data.</text>
</comment>
<dbReference type="InterPro" id="IPR018247">
    <property type="entry name" value="EF_Hand_1_Ca_BS"/>
</dbReference>
<dbReference type="PANTHER" id="PTHR42735:SF4">
    <property type="entry name" value="PYRIDOXAL PHOSPHATE-DEPENDENT DECARBOXYLASE FAMILY PROTEIN"/>
    <property type="match status" value="1"/>
</dbReference>
<evidence type="ECO:0000259" key="4">
    <source>
        <dbReference type="PROSITE" id="PS50222"/>
    </source>
</evidence>
<dbReference type="InterPro" id="IPR002129">
    <property type="entry name" value="PyrdxlP-dep_de-COase"/>
</dbReference>
<evidence type="ECO:0000256" key="3">
    <source>
        <dbReference type="ARBA" id="ARBA00023239"/>
    </source>
</evidence>
<dbReference type="SUPFAM" id="SSF53383">
    <property type="entry name" value="PLP-dependent transferases"/>
    <property type="match status" value="1"/>
</dbReference>
<proteinExistence type="predicted"/>
<keyword evidence="3" id="KW-0456">Lyase</keyword>
<name>A0ABT5CK63_9BACT</name>